<keyword evidence="9 10" id="KW-0472">Membrane</keyword>
<evidence type="ECO:0000256" key="2">
    <source>
        <dbReference type="ARBA" id="ARBA00006375"/>
    </source>
</evidence>
<evidence type="ECO:0000256" key="6">
    <source>
        <dbReference type="ARBA" id="ARBA00022792"/>
    </source>
</evidence>
<feature type="repeat" description="Solcar" evidence="10">
    <location>
        <begin position="111"/>
        <end position="200"/>
    </location>
</feature>
<dbReference type="PANTHER" id="PTHR45667">
    <property type="entry name" value="S-ADENOSYLMETHIONINE MITOCHONDRIAL CARRIER PROTEIN"/>
    <property type="match status" value="1"/>
</dbReference>
<keyword evidence="6" id="KW-0999">Mitochondrion inner membrane</keyword>
<dbReference type="PROSITE" id="PS50920">
    <property type="entry name" value="SOLCAR"/>
    <property type="match status" value="3"/>
</dbReference>
<accession>A0A6G1GFS4</accession>
<comment type="subcellular location">
    <subcellularLocation>
        <location evidence="1">Mitochondrion inner membrane</location>
        <topology evidence="1">Multi-pass membrane protein</topology>
    </subcellularLocation>
</comment>
<feature type="repeat" description="Solcar" evidence="10">
    <location>
        <begin position="16"/>
        <end position="89"/>
    </location>
</feature>
<dbReference type="AlphaFoldDB" id="A0A6G1GFS4"/>
<evidence type="ECO:0000256" key="11">
    <source>
        <dbReference type="RuleBase" id="RU000488"/>
    </source>
</evidence>
<evidence type="ECO:0000256" key="7">
    <source>
        <dbReference type="ARBA" id="ARBA00022989"/>
    </source>
</evidence>
<dbReference type="EMBL" id="ML975149">
    <property type="protein sequence ID" value="KAF1816937.1"/>
    <property type="molecule type" value="Genomic_DNA"/>
</dbReference>
<dbReference type="Pfam" id="PF00153">
    <property type="entry name" value="Mito_carr"/>
    <property type="match status" value="3"/>
</dbReference>
<evidence type="ECO:0000256" key="8">
    <source>
        <dbReference type="ARBA" id="ARBA00023128"/>
    </source>
</evidence>
<dbReference type="SUPFAM" id="SSF103506">
    <property type="entry name" value="Mitochondrial carrier"/>
    <property type="match status" value="1"/>
</dbReference>
<keyword evidence="3 11" id="KW-0813">Transport</keyword>
<dbReference type="Gene3D" id="1.50.40.10">
    <property type="entry name" value="Mitochondrial carrier domain"/>
    <property type="match status" value="1"/>
</dbReference>
<protein>
    <submittedName>
        <fullName evidence="13 15">Mitochondrial carrier</fullName>
    </submittedName>
</protein>
<organism evidence="13">
    <name type="scientific">Eremomyces bilateralis CBS 781.70</name>
    <dbReference type="NCBI Taxonomy" id="1392243"/>
    <lineage>
        <taxon>Eukaryota</taxon>
        <taxon>Fungi</taxon>
        <taxon>Dikarya</taxon>
        <taxon>Ascomycota</taxon>
        <taxon>Pezizomycotina</taxon>
        <taxon>Dothideomycetes</taxon>
        <taxon>Dothideomycetes incertae sedis</taxon>
        <taxon>Eremomycetales</taxon>
        <taxon>Eremomycetaceae</taxon>
        <taxon>Eremomyces</taxon>
    </lineage>
</organism>
<keyword evidence="14" id="KW-1185">Reference proteome</keyword>
<evidence type="ECO:0000256" key="9">
    <source>
        <dbReference type="ARBA" id="ARBA00023136"/>
    </source>
</evidence>
<proteinExistence type="inferred from homology"/>
<keyword evidence="8" id="KW-0496">Mitochondrion</keyword>
<dbReference type="InterPro" id="IPR002067">
    <property type="entry name" value="MCP"/>
</dbReference>
<dbReference type="InterPro" id="IPR023395">
    <property type="entry name" value="MCP_dom_sf"/>
</dbReference>
<evidence type="ECO:0000256" key="10">
    <source>
        <dbReference type="PROSITE-ProRule" id="PRU00282"/>
    </source>
</evidence>
<dbReference type="RefSeq" id="XP_033538568.1">
    <property type="nucleotide sequence ID" value="XM_033682367.1"/>
</dbReference>
<reference evidence="15" key="2">
    <citation type="submission" date="2020-04" db="EMBL/GenBank/DDBJ databases">
        <authorList>
            <consortium name="NCBI Genome Project"/>
        </authorList>
    </citation>
    <scope>NUCLEOTIDE SEQUENCE</scope>
    <source>
        <strain evidence="15">CBS 781.70</strain>
    </source>
</reference>
<evidence type="ECO:0000256" key="4">
    <source>
        <dbReference type="ARBA" id="ARBA00022692"/>
    </source>
</evidence>
<name>A0A6G1GFS4_9PEZI</name>
<gene>
    <name evidence="13 15" type="ORF">P152DRAFT_504396</name>
</gene>
<comment type="similarity">
    <text evidence="2 11">Belongs to the mitochondrial carrier (TC 2.A.29) family.</text>
</comment>
<sequence length="317" mass="34684">MQSQSNPQHKRQWVESLYIRSLLAGAVAGTTTDLSLYPLDTLKTRLQSSQGFAAAGGFRGLFKGVGAAFVGSAPGAALFFVTYDSTKRYLLKGSGEHKSHGALSWIPPSLRDPTAHIVAGSLGELAACTVRVPTEVVKQRVQASQHPSSLSSLVFILSRWRHEGIVHVWKEMYRGWGITVMREVPFTIIQFPLWEGFKSRWVHRTREKYVAAQNAKGAVIDRNVLEEPISAAASAIFGTLSGSFAAAMTTPLDVMKTRLMLSKERRTSASVLKQVLREEGFRGLFSGLGPRVMWIGGGGFIFLGSYQWVINQLGGGE</sequence>
<keyword evidence="7 12" id="KW-1133">Transmembrane helix</keyword>
<dbReference type="GO" id="GO:0005743">
    <property type="term" value="C:mitochondrial inner membrane"/>
    <property type="evidence" value="ECO:0007669"/>
    <property type="project" value="UniProtKB-SubCell"/>
</dbReference>
<dbReference type="PRINTS" id="PR00926">
    <property type="entry name" value="MITOCARRIER"/>
</dbReference>
<dbReference type="Proteomes" id="UP000504638">
    <property type="component" value="Unplaced"/>
</dbReference>
<feature type="repeat" description="Solcar" evidence="10">
    <location>
        <begin position="229"/>
        <end position="312"/>
    </location>
</feature>
<feature type="transmembrane region" description="Helical" evidence="12">
    <location>
        <begin position="60"/>
        <end position="83"/>
    </location>
</feature>
<evidence type="ECO:0000256" key="12">
    <source>
        <dbReference type="SAM" id="Phobius"/>
    </source>
</evidence>
<dbReference type="GeneID" id="54422937"/>
<keyword evidence="4 10" id="KW-0812">Transmembrane</keyword>
<evidence type="ECO:0000313" key="15">
    <source>
        <dbReference type="RefSeq" id="XP_033538568.1"/>
    </source>
</evidence>
<evidence type="ECO:0000256" key="3">
    <source>
        <dbReference type="ARBA" id="ARBA00022448"/>
    </source>
</evidence>
<dbReference type="GO" id="GO:0055085">
    <property type="term" value="P:transmembrane transport"/>
    <property type="evidence" value="ECO:0007669"/>
    <property type="project" value="InterPro"/>
</dbReference>
<reference evidence="13 15" key="1">
    <citation type="submission" date="2020-01" db="EMBL/GenBank/DDBJ databases">
        <authorList>
            <consortium name="DOE Joint Genome Institute"/>
            <person name="Haridas S."/>
            <person name="Albert R."/>
            <person name="Binder M."/>
            <person name="Bloem J."/>
            <person name="Labutti K."/>
            <person name="Salamov A."/>
            <person name="Andreopoulos B."/>
            <person name="Baker S.E."/>
            <person name="Barry K."/>
            <person name="Bills G."/>
            <person name="Bluhm B.H."/>
            <person name="Cannon C."/>
            <person name="Castanera R."/>
            <person name="Culley D.E."/>
            <person name="Daum C."/>
            <person name="Ezra D."/>
            <person name="Gonzalez J.B."/>
            <person name="Henrissat B."/>
            <person name="Kuo A."/>
            <person name="Liang C."/>
            <person name="Lipzen A."/>
            <person name="Lutzoni F."/>
            <person name="Magnuson J."/>
            <person name="Mondo S."/>
            <person name="Nolan M."/>
            <person name="Ohm R."/>
            <person name="Pangilinan J."/>
            <person name="Park H.-J."/>
            <person name="Ramirez L."/>
            <person name="Alfaro M."/>
            <person name="Sun H."/>
            <person name="Tritt A."/>
            <person name="Yoshinaga Y."/>
            <person name="Zwiers L.-H."/>
            <person name="Turgeon B.G."/>
            <person name="Goodwin S.B."/>
            <person name="Spatafora J.W."/>
            <person name="Crous P.W."/>
            <person name="Grigoriev I.V."/>
        </authorList>
    </citation>
    <scope>NUCLEOTIDE SEQUENCE</scope>
    <source>
        <strain evidence="13 15">CBS 781.70</strain>
    </source>
</reference>
<dbReference type="InterPro" id="IPR018108">
    <property type="entry name" value="MCP_transmembrane"/>
</dbReference>
<evidence type="ECO:0000256" key="5">
    <source>
        <dbReference type="ARBA" id="ARBA00022737"/>
    </source>
</evidence>
<keyword evidence="5" id="KW-0677">Repeat</keyword>
<evidence type="ECO:0000256" key="1">
    <source>
        <dbReference type="ARBA" id="ARBA00004448"/>
    </source>
</evidence>
<evidence type="ECO:0000313" key="14">
    <source>
        <dbReference type="Proteomes" id="UP000504638"/>
    </source>
</evidence>
<reference evidence="15" key="3">
    <citation type="submission" date="2025-04" db="UniProtKB">
        <authorList>
            <consortium name="RefSeq"/>
        </authorList>
    </citation>
    <scope>IDENTIFICATION</scope>
    <source>
        <strain evidence="15">CBS 781.70</strain>
    </source>
</reference>
<evidence type="ECO:0000313" key="13">
    <source>
        <dbReference type="EMBL" id="KAF1816937.1"/>
    </source>
</evidence>
<dbReference type="OrthoDB" id="276989at2759"/>